<name>A0A232F3P6_9HYME</name>
<dbReference type="AlphaFoldDB" id="A0A232F3P6"/>
<evidence type="ECO:0000313" key="3">
    <source>
        <dbReference type="Proteomes" id="UP000215335"/>
    </source>
</evidence>
<feature type="compositionally biased region" description="Polar residues" evidence="1">
    <location>
        <begin position="38"/>
        <end position="47"/>
    </location>
</feature>
<sequence length="70" mass="7546">MRPLIKLVYCGDGNSNCYQSVTKTQPHPKSPKRKPILLTSTTTNISGTAPPPPPPPPAARSHQATSHFQV</sequence>
<feature type="compositionally biased region" description="Pro residues" evidence="1">
    <location>
        <begin position="49"/>
        <end position="58"/>
    </location>
</feature>
<dbReference type="EMBL" id="NNAY01001040">
    <property type="protein sequence ID" value="OXU25384.1"/>
    <property type="molecule type" value="Genomic_DNA"/>
</dbReference>
<organism evidence="2 3">
    <name type="scientific">Trichomalopsis sarcophagae</name>
    <dbReference type="NCBI Taxonomy" id="543379"/>
    <lineage>
        <taxon>Eukaryota</taxon>
        <taxon>Metazoa</taxon>
        <taxon>Ecdysozoa</taxon>
        <taxon>Arthropoda</taxon>
        <taxon>Hexapoda</taxon>
        <taxon>Insecta</taxon>
        <taxon>Pterygota</taxon>
        <taxon>Neoptera</taxon>
        <taxon>Endopterygota</taxon>
        <taxon>Hymenoptera</taxon>
        <taxon>Apocrita</taxon>
        <taxon>Proctotrupomorpha</taxon>
        <taxon>Chalcidoidea</taxon>
        <taxon>Pteromalidae</taxon>
        <taxon>Pteromalinae</taxon>
        <taxon>Trichomalopsis</taxon>
    </lineage>
</organism>
<dbReference type="Proteomes" id="UP000215335">
    <property type="component" value="Unassembled WGS sequence"/>
</dbReference>
<reference evidence="2 3" key="1">
    <citation type="journal article" date="2017" name="Curr. Biol.">
        <title>The Evolution of Venom by Co-option of Single-Copy Genes.</title>
        <authorList>
            <person name="Martinson E.O."/>
            <person name="Mrinalini"/>
            <person name="Kelkar Y.D."/>
            <person name="Chang C.H."/>
            <person name="Werren J.H."/>
        </authorList>
    </citation>
    <scope>NUCLEOTIDE SEQUENCE [LARGE SCALE GENOMIC DNA]</scope>
    <source>
        <strain evidence="2 3">Alberta</strain>
        <tissue evidence="2">Whole body</tissue>
    </source>
</reference>
<accession>A0A232F3P6</accession>
<evidence type="ECO:0000256" key="1">
    <source>
        <dbReference type="SAM" id="MobiDB-lite"/>
    </source>
</evidence>
<feature type="region of interest" description="Disordered" evidence="1">
    <location>
        <begin position="21"/>
        <end position="70"/>
    </location>
</feature>
<comment type="caution">
    <text evidence="2">The sequence shown here is derived from an EMBL/GenBank/DDBJ whole genome shotgun (WGS) entry which is preliminary data.</text>
</comment>
<protein>
    <submittedName>
        <fullName evidence="2">Uncharacterized protein</fullName>
    </submittedName>
</protein>
<keyword evidence="3" id="KW-1185">Reference proteome</keyword>
<evidence type="ECO:0000313" key="2">
    <source>
        <dbReference type="EMBL" id="OXU25384.1"/>
    </source>
</evidence>
<gene>
    <name evidence="2" type="ORF">TSAR_003949</name>
</gene>
<proteinExistence type="predicted"/>